<sequence length="1029" mass="112110">MSEGRFNLSALAVRERAVTLFMVCLISLAGIVAFFKLGRAEDPAFTVKVMTIVTAWPGATAQEMQDQVAEKLEKRLQELRWYDRSETYTRPGLAFTTLTLLDTTPPSEVPEAFYQARKKISDEAKLLPAGVIGPLVNDEYSDVTFALYALKARGEPQRLLVRDAETLRQRLLHVPGVKKVNIIGEQAERIYVEFSHERLATLGIGPQEVFAALNGQNALTPAGSVETRGPEVFLRLDGAFNELQKIRDTPVIAQGRTLKLSDVATVRRGYEDPATFLIRNGGEPALLLGIVMREGWNGLDLGKALNDEVGAINGQLPLGMSLSKVTDQAVNISASVDEFMIKFFVALLVVMLVSFLSMGWRVGVVVAVAVPLTLALVFVVMAATGKNFDRITLGSLILALGLLVDDAIIAIEMMVVKMEEGYSRIQASAYAWSHTAAPMLSGTLVTAVGFMPNGFARSTAGEYTSNMFWIVGIALVASWLVAVVFTPYFGVKLLPDFKKVEGGHEALYDTPRYNRFRTLLGRVIAGKWLVAGSVVGLFVIAILGMALVKKQFFPISDRPEVLVEVQMPYGSAIAQTSAATEKVEAWLAQQKEARIVTAYVGQGAPRFFMAMGPELPDPSFAKIVIRTDNQDEREALKHRLRQAIAEGLASEARVRVTQLVFGPYSPFPVAYRVSGPEPDTLRRIAGEVQAVMDASPLMRTVNSDWGTRVPTLHFTLQQDRLQAVGLTSSAVAQQLQFLLSGVPVTAVREDIRTVQVMARAAGDIRLDPARMLDFTLAGANGQRIPLSQVGEVQVRMEEPIMRWRDRVPTLTVRGDIAEGLQPPDVSTAISKQLQPIIDRLPSGYRIEQAGSIEESGKASKAMLPLFPIMLAATLVIIILQVRSISAMVMVFLTSPLGLIGVVPTLLLFHQPFGINALVGLIALSGILMRNTLILIGQIRHNQDAGLEPFQAVVEATVQRARPVILTALAAILAFIPLTHSVFWGTLAYTLIGGTLAGTVLTLVFLPAMYAIWFGIRPIPNQATAEVQPA</sequence>
<keyword evidence="1" id="KW-0812">Transmembrane</keyword>
<gene>
    <name evidence="2" type="ORF">GO594_11385</name>
</gene>
<dbReference type="Gene3D" id="3.30.70.1440">
    <property type="entry name" value="Multidrug efflux transporter AcrB pore domain"/>
    <property type="match status" value="1"/>
</dbReference>
<feature type="transmembrane region" description="Helical" evidence="1">
    <location>
        <begin position="912"/>
        <end position="932"/>
    </location>
</feature>
<dbReference type="InterPro" id="IPR027463">
    <property type="entry name" value="AcrB_DN_DC_subdom"/>
</dbReference>
<dbReference type="PANTHER" id="PTHR32063">
    <property type="match status" value="1"/>
</dbReference>
<feature type="transmembrane region" description="Helical" evidence="1">
    <location>
        <begin position="468"/>
        <end position="489"/>
    </location>
</feature>
<dbReference type="Gene3D" id="1.20.1640.10">
    <property type="entry name" value="Multidrug efflux transporter AcrB transmembrane domain"/>
    <property type="match status" value="2"/>
</dbReference>
<organism evidence="2 3">
    <name type="scientific">Metapseudomonas otitidis</name>
    <dbReference type="NCBI Taxonomy" id="319939"/>
    <lineage>
        <taxon>Bacteria</taxon>
        <taxon>Pseudomonadati</taxon>
        <taxon>Pseudomonadota</taxon>
        <taxon>Gammaproteobacteria</taxon>
        <taxon>Pseudomonadales</taxon>
        <taxon>Pseudomonadaceae</taxon>
        <taxon>Metapseudomonas</taxon>
    </lineage>
</organism>
<feature type="transmembrane region" description="Helical" evidence="1">
    <location>
        <begin position="20"/>
        <end position="38"/>
    </location>
</feature>
<dbReference type="SUPFAM" id="SSF82693">
    <property type="entry name" value="Multidrug efflux transporter AcrB pore domain, PN1, PN2, PC1 and PC2 subdomains"/>
    <property type="match status" value="3"/>
</dbReference>
<evidence type="ECO:0000313" key="3">
    <source>
        <dbReference type="Proteomes" id="UP000461288"/>
    </source>
</evidence>
<reference evidence="2 3" key="1">
    <citation type="submission" date="2019-12" db="EMBL/GenBank/DDBJ databases">
        <title>Draft genome sequence of Pseudomonas otitidis recovered from a chicken carcass.</title>
        <authorList>
            <person name="Vieira T.R."/>
            <person name="Oliviera E.F.C."/>
            <person name="Silva N.M.V."/>
            <person name="Sambrano G.E."/>
            <person name="Cibulski S.P."/>
            <person name="Cardoso M.R.I."/>
        </authorList>
    </citation>
    <scope>NUCLEOTIDE SEQUENCE [LARGE SCALE GENOMIC DNA]</scope>
    <source>
        <strain evidence="2 3">25_K</strain>
    </source>
</reference>
<dbReference type="PANTHER" id="PTHR32063:SF18">
    <property type="entry name" value="CATION EFFLUX SYSTEM PROTEIN"/>
    <property type="match status" value="1"/>
</dbReference>
<dbReference type="Pfam" id="PF00873">
    <property type="entry name" value="ACR_tran"/>
    <property type="match status" value="1"/>
</dbReference>
<dbReference type="PRINTS" id="PR00702">
    <property type="entry name" value="ACRIFLAVINRP"/>
</dbReference>
<accession>A0A7X3H8Q0</accession>
<keyword evidence="1" id="KW-1133">Transmembrane helix</keyword>
<dbReference type="GO" id="GO:0005886">
    <property type="term" value="C:plasma membrane"/>
    <property type="evidence" value="ECO:0007669"/>
    <property type="project" value="TreeGrafter"/>
</dbReference>
<keyword evidence="1" id="KW-0472">Membrane</keyword>
<feature type="transmembrane region" description="Helical" evidence="1">
    <location>
        <begin position="339"/>
        <end position="358"/>
    </location>
</feature>
<dbReference type="RefSeq" id="WP_160480825.1">
    <property type="nucleotide sequence ID" value="NZ_WTFN01000023.1"/>
</dbReference>
<dbReference type="Gene3D" id="3.30.2090.10">
    <property type="entry name" value="Multidrug efflux transporter AcrB TolC docking domain, DN and DC subdomains"/>
    <property type="match status" value="2"/>
</dbReference>
<feature type="transmembrane region" description="Helical" evidence="1">
    <location>
        <begin position="865"/>
        <end position="892"/>
    </location>
</feature>
<evidence type="ECO:0000313" key="2">
    <source>
        <dbReference type="EMBL" id="MWK56579.1"/>
    </source>
</evidence>
<dbReference type="InterPro" id="IPR001036">
    <property type="entry name" value="Acrflvin-R"/>
</dbReference>
<dbReference type="SUPFAM" id="SSF82866">
    <property type="entry name" value="Multidrug efflux transporter AcrB transmembrane domain"/>
    <property type="match status" value="2"/>
</dbReference>
<dbReference type="GO" id="GO:0042910">
    <property type="term" value="F:xenobiotic transmembrane transporter activity"/>
    <property type="evidence" value="ECO:0007669"/>
    <property type="project" value="TreeGrafter"/>
</dbReference>
<dbReference type="Proteomes" id="UP000461288">
    <property type="component" value="Unassembled WGS sequence"/>
</dbReference>
<feature type="transmembrane region" description="Helical" evidence="1">
    <location>
        <begin position="963"/>
        <end position="982"/>
    </location>
</feature>
<protein>
    <submittedName>
        <fullName evidence="2">AcrB/AcrD/AcrF family protein</fullName>
    </submittedName>
</protein>
<dbReference type="AlphaFoldDB" id="A0A7X3H8Q0"/>
<dbReference type="EMBL" id="WTFN01000023">
    <property type="protein sequence ID" value="MWK56579.1"/>
    <property type="molecule type" value="Genomic_DNA"/>
</dbReference>
<comment type="caution">
    <text evidence="2">The sequence shown here is derived from an EMBL/GenBank/DDBJ whole genome shotgun (WGS) entry which is preliminary data.</text>
</comment>
<feature type="transmembrane region" description="Helical" evidence="1">
    <location>
        <begin position="436"/>
        <end position="456"/>
    </location>
</feature>
<name>A0A7X3H8Q0_9GAMM</name>
<feature type="transmembrane region" description="Helical" evidence="1">
    <location>
        <begin position="528"/>
        <end position="548"/>
    </location>
</feature>
<feature type="transmembrane region" description="Helical" evidence="1">
    <location>
        <begin position="988"/>
        <end position="1012"/>
    </location>
</feature>
<proteinExistence type="predicted"/>
<dbReference type="Gene3D" id="3.30.70.1320">
    <property type="entry name" value="Multidrug efflux transporter AcrB pore domain like"/>
    <property type="match status" value="1"/>
</dbReference>
<feature type="transmembrane region" description="Helical" evidence="1">
    <location>
        <begin position="396"/>
        <end position="416"/>
    </location>
</feature>
<dbReference type="SUPFAM" id="SSF82714">
    <property type="entry name" value="Multidrug efflux transporter AcrB TolC docking domain, DN and DC subdomains"/>
    <property type="match status" value="2"/>
</dbReference>
<dbReference type="Gene3D" id="3.30.70.1430">
    <property type="entry name" value="Multidrug efflux transporter AcrB pore domain"/>
    <property type="match status" value="2"/>
</dbReference>
<evidence type="ECO:0000256" key="1">
    <source>
        <dbReference type="SAM" id="Phobius"/>
    </source>
</evidence>
<feature type="transmembrane region" description="Helical" evidence="1">
    <location>
        <begin position="364"/>
        <end position="384"/>
    </location>
</feature>